<keyword evidence="2" id="KW-0418">Kinase</keyword>
<protein>
    <submittedName>
        <fullName evidence="2">Kinase</fullName>
    </submittedName>
</protein>
<name>A0A916YB09_9SPHN</name>
<reference evidence="2 3" key="1">
    <citation type="journal article" date="2014" name="Int. J. Syst. Evol. Microbiol.">
        <title>Complete genome sequence of Corynebacterium casei LMG S-19264T (=DSM 44701T), isolated from a smear-ripened cheese.</title>
        <authorList>
            <consortium name="US DOE Joint Genome Institute (JGI-PGF)"/>
            <person name="Walter F."/>
            <person name="Albersmeier A."/>
            <person name="Kalinowski J."/>
            <person name="Ruckert C."/>
        </authorList>
    </citation>
    <scope>NUCLEOTIDE SEQUENCE [LARGE SCALE GENOMIC DNA]</scope>
    <source>
        <strain evidence="2 3">CGMCC 1.15358</strain>
    </source>
</reference>
<feature type="domain" description="Phosphoribulokinase/uridine kinase" evidence="1">
    <location>
        <begin position="41"/>
        <end position="155"/>
    </location>
</feature>
<sequence>MSGSDKAGAGAVSAATALVAADAFLVEAIVGASQDAGRPVLIGLSGAQGSGKSTTAARLAGKLAARGLATQVCSIDDFYLTKAERADLARTRHPLLATRGVPGTHDVALMDATVSALLAGETVRVPSFDKATDDRRSAAEWELVERPVDVVLLEGWCVGARPQPDGMLAEPVNELEHAEDAGGDWRRAVNAALAGEYRTFFGRIDLSILLRAPSFAVVEGWRSEQERGLDRSGADAGAAMTADELRRFISHYERLTRWQIEDMAADIVIDIDEARVPGSIRLADRDTPR</sequence>
<dbReference type="Proteomes" id="UP000598997">
    <property type="component" value="Unassembled WGS sequence"/>
</dbReference>
<organism evidence="2 3">
    <name type="scientific">Croceicoccus pelagius</name>
    <dbReference type="NCBI Taxonomy" id="1703341"/>
    <lineage>
        <taxon>Bacteria</taxon>
        <taxon>Pseudomonadati</taxon>
        <taxon>Pseudomonadota</taxon>
        <taxon>Alphaproteobacteria</taxon>
        <taxon>Sphingomonadales</taxon>
        <taxon>Erythrobacteraceae</taxon>
        <taxon>Croceicoccus</taxon>
    </lineage>
</organism>
<keyword evidence="2" id="KW-0808">Transferase</keyword>
<dbReference type="RefSeq" id="WP_066762934.1">
    <property type="nucleotide sequence ID" value="NZ_BMIO01000003.1"/>
</dbReference>
<dbReference type="GO" id="GO:0005524">
    <property type="term" value="F:ATP binding"/>
    <property type="evidence" value="ECO:0007669"/>
    <property type="project" value="InterPro"/>
</dbReference>
<proteinExistence type="predicted"/>
<evidence type="ECO:0000313" key="2">
    <source>
        <dbReference type="EMBL" id="GGD37985.1"/>
    </source>
</evidence>
<dbReference type="OrthoDB" id="455474at2"/>
<dbReference type="SUPFAM" id="SSF52540">
    <property type="entry name" value="P-loop containing nucleoside triphosphate hydrolases"/>
    <property type="match status" value="1"/>
</dbReference>
<dbReference type="PANTHER" id="PTHR10285">
    <property type="entry name" value="URIDINE KINASE"/>
    <property type="match status" value="1"/>
</dbReference>
<dbReference type="AlphaFoldDB" id="A0A916YB09"/>
<keyword evidence="3" id="KW-1185">Reference proteome</keyword>
<evidence type="ECO:0000313" key="3">
    <source>
        <dbReference type="Proteomes" id="UP000598997"/>
    </source>
</evidence>
<dbReference type="Gene3D" id="3.40.50.300">
    <property type="entry name" value="P-loop containing nucleotide triphosphate hydrolases"/>
    <property type="match status" value="1"/>
</dbReference>
<dbReference type="InterPro" id="IPR027417">
    <property type="entry name" value="P-loop_NTPase"/>
</dbReference>
<comment type="caution">
    <text evidence="2">The sequence shown here is derived from an EMBL/GenBank/DDBJ whole genome shotgun (WGS) entry which is preliminary data.</text>
</comment>
<accession>A0A916YB09</accession>
<evidence type="ECO:0000259" key="1">
    <source>
        <dbReference type="Pfam" id="PF00485"/>
    </source>
</evidence>
<gene>
    <name evidence="2" type="ORF">GCM10010989_10140</name>
</gene>
<dbReference type="InterPro" id="IPR006083">
    <property type="entry name" value="PRK/URK"/>
</dbReference>
<dbReference type="GO" id="GO:0016301">
    <property type="term" value="F:kinase activity"/>
    <property type="evidence" value="ECO:0007669"/>
    <property type="project" value="UniProtKB-KW"/>
</dbReference>
<dbReference type="EMBL" id="BMIO01000003">
    <property type="protein sequence ID" value="GGD37985.1"/>
    <property type="molecule type" value="Genomic_DNA"/>
</dbReference>
<dbReference type="Pfam" id="PF00485">
    <property type="entry name" value="PRK"/>
    <property type="match status" value="1"/>
</dbReference>